<dbReference type="PANTHER" id="PTHR43767:SF1">
    <property type="entry name" value="NONRIBOSOMAL PEPTIDE SYNTHASE PES1 (EUROFUNG)-RELATED"/>
    <property type="match status" value="1"/>
</dbReference>
<reference evidence="4" key="1">
    <citation type="journal article" date="2009" name="J. Am. Chem. Soc.">
        <title>Biochemical analysis of the biosynthetic pathway of an anticancer tetracycline SF2575.</title>
        <authorList>
            <person name="Pickens L.B."/>
            <person name="Kim W."/>
            <person name="Wang P."/>
            <person name="Zhou H."/>
            <person name="Watanabe K."/>
            <person name="Gomi S."/>
            <person name="Tang Y."/>
        </authorList>
    </citation>
    <scope>NUCLEOTIDE SEQUENCE</scope>
    <source>
        <strain evidence="4">SF2575</strain>
    </source>
</reference>
<sequence>MATTDLTPLADGTALGEPLETIAGLIGGPRVDQLVTRAAQRAPDRVAVRSATVTVTYAELEAQTDRAAAMLQGLVDGPGAVVAIAGLMDPEFASLFFGISRAGAVSAVLNPFLPAERLAHILATSGARVAVLSPEMYQRIESVRGRVPQLETVILTRRDAGLDDVPTLAEQLAAAPAAPDLSGVGDDPDALACLQFTSGTTGSAKACQLSHRNLTVNAAQTVYAQTVDEWSVVFNCLPTFHLMHLTLAVTAVATHVLWPGSDPVASIRAADRLRATHYYSLPVRLMHLAADPELSQLEAPALRAIFSGGSSLPKPATVALAQQFGVPVVQGYGLAETSPSHHLGSPHRPKPGSSGQPVPGAETRIVDVDTGKPLPVGGKGEIQVRGPQLMLGYLGRTIGQDTDEEGWFSTGDVGTLDDEGFLFWIDRIKDTFKCDNWLVSPTEIERVLLRHPAVADCTVLGIPDALRGSVACAVIVSRDPAVTVEDFAEFVNPKVPYYEELARVVLVEAIARSATGKVERRLLRDKVVAGELG</sequence>
<dbReference type="Pfam" id="PF00501">
    <property type="entry name" value="AMP-binding"/>
    <property type="match status" value="1"/>
</dbReference>
<evidence type="ECO:0000256" key="1">
    <source>
        <dbReference type="SAM" id="MobiDB-lite"/>
    </source>
</evidence>
<feature type="domain" description="AMP-dependent synthetase/ligase" evidence="2">
    <location>
        <begin position="36"/>
        <end position="394"/>
    </location>
</feature>
<gene>
    <name evidence="4" type="primary">ssfL2</name>
</gene>
<organism evidence="4">
    <name type="scientific">Streptomyces sp. SF2575</name>
    <dbReference type="NCBI Taxonomy" id="746675"/>
    <lineage>
        <taxon>Bacteria</taxon>
        <taxon>Bacillati</taxon>
        <taxon>Actinomycetota</taxon>
        <taxon>Actinomycetes</taxon>
        <taxon>Kitasatosporales</taxon>
        <taxon>Streptomycetaceae</taxon>
        <taxon>Streptomyces</taxon>
    </lineage>
</organism>
<name>D6MSV5_9ACTN</name>
<dbReference type="Gene3D" id="3.30.300.30">
    <property type="match status" value="1"/>
</dbReference>
<dbReference type="SUPFAM" id="SSF56801">
    <property type="entry name" value="Acetyl-CoA synthetase-like"/>
    <property type="match status" value="1"/>
</dbReference>
<dbReference type="InterPro" id="IPR025110">
    <property type="entry name" value="AMP-bd_C"/>
</dbReference>
<dbReference type="AlphaFoldDB" id="D6MSV5"/>
<feature type="domain" description="AMP-binding enzyme C-terminal" evidence="3">
    <location>
        <begin position="443"/>
        <end position="517"/>
    </location>
</feature>
<protein>
    <submittedName>
        <fullName evidence="4">SsfL2</fullName>
    </submittedName>
</protein>
<dbReference type="InterPro" id="IPR050237">
    <property type="entry name" value="ATP-dep_AMP-bd_enzyme"/>
</dbReference>
<accession>D6MSV5</accession>
<evidence type="ECO:0000313" key="4">
    <source>
        <dbReference type="EMBL" id="ADE34493.1"/>
    </source>
</evidence>
<dbReference type="InterPro" id="IPR042099">
    <property type="entry name" value="ANL_N_sf"/>
</dbReference>
<evidence type="ECO:0000259" key="3">
    <source>
        <dbReference type="Pfam" id="PF13193"/>
    </source>
</evidence>
<feature type="region of interest" description="Disordered" evidence="1">
    <location>
        <begin position="337"/>
        <end position="361"/>
    </location>
</feature>
<dbReference type="Gene3D" id="3.40.50.12780">
    <property type="entry name" value="N-terminal domain of ligase-like"/>
    <property type="match status" value="1"/>
</dbReference>
<dbReference type="InterPro" id="IPR045851">
    <property type="entry name" value="AMP-bd_C_sf"/>
</dbReference>
<evidence type="ECO:0000259" key="2">
    <source>
        <dbReference type="Pfam" id="PF00501"/>
    </source>
</evidence>
<dbReference type="InterPro" id="IPR000873">
    <property type="entry name" value="AMP-dep_synth/lig_dom"/>
</dbReference>
<dbReference type="Pfam" id="PF13193">
    <property type="entry name" value="AMP-binding_C"/>
    <property type="match status" value="1"/>
</dbReference>
<proteinExistence type="predicted"/>
<dbReference type="PROSITE" id="PS00455">
    <property type="entry name" value="AMP_BINDING"/>
    <property type="match status" value="1"/>
</dbReference>
<dbReference type="InterPro" id="IPR020845">
    <property type="entry name" value="AMP-binding_CS"/>
</dbReference>
<dbReference type="GO" id="GO:0016878">
    <property type="term" value="F:acid-thiol ligase activity"/>
    <property type="evidence" value="ECO:0007669"/>
    <property type="project" value="UniProtKB-ARBA"/>
</dbReference>
<dbReference type="PANTHER" id="PTHR43767">
    <property type="entry name" value="LONG-CHAIN-FATTY-ACID--COA LIGASE"/>
    <property type="match status" value="1"/>
</dbReference>
<dbReference type="EMBL" id="GQ409537">
    <property type="protein sequence ID" value="ADE34493.1"/>
    <property type="molecule type" value="Genomic_DNA"/>
</dbReference>